<feature type="chain" id="PRO_5043339044" description="Subtilisin-like protease SBT5.3" evidence="8">
    <location>
        <begin position="26"/>
        <end position="774"/>
    </location>
</feature>
<feature type="active site" description="Charge relay system" evidence="6 7">
    <location>
        <position position="557"/>
    </location>
</feature>
<evidence type="ECO:0000259" key="11">
    <source>
        <dbReference type="Pfam" id="PF05922"/>
    </source>
</evidence>
<evidence type="ECO:0000256" key="3">
    <source>
        <dbReference type="ARBA" id="ARBA00022729"/>
    </source>
</evidence>
<keyword evidence="5 7" id="KW-0720">Serine protease</keyword>
<gene>
    <name evidence="13" type="ORF">H6P81_017049</name>
</gene>
<evidence type="ECO:0008006" key="15">
    <source>
        <dbReference type="Google" id="ProtNLM"/>
    </source>
</evidence>
<organism evidence="13 14">
    <name type="scientific">Aristolochia fimbriata</name>
    <name type="common">White veined hardy Dutchman's pipe vine</name>
    <dbReference type="NCBI Taxonomy" id="158543"/>
    <lineage>
        <taxon>Eukaryota</taxon>
        <taxon>Viridiplantae</taxon>
        <taxon>Streptophyta</taxon>
        <taxon>Embryophyta</taxon>
        <taxon>Tracheophyta</taxon>
        <taxon>Spermatophyta</taxon>
        <taxon>Magnoliopsida</taxon>
        <taxon>Magnoliidae</taxon>
        <taxon>Piperales</taxon>
        <taxon>Aristolochiaceae</taxon>
        <taxon>Aristolochia</taxon>
    </lineage>
</organism>
<dbReference type="InterPro" id="IPR041469">
    <property type="entry name" value="Subtilisin-like_FN3"/>
</dbReference>
<feature type="domain" description="PA" evidence="10">
    <location>
        <begin position="381"/>
        <end position="469"/>
    </location>
</feature>
<dbReference type="InterPro" id="IPR003137">
    <property type="entry name" value="PA_domain"/>
</dbReference>
<dbReference type="Pfam" id="PF02225">
    <property type="entry name" value="PA"/>
    <property type="match status" value="1"/>
</dbReference>
<dbReference type="InterPro" id="IPR023828">
    <property type="entry name" value="Peptidase_S8_Ser-AS"/>
</dbReference>
<keyword evidence="4 7" id="KW-0378">Hydrolase</keyword>
<reference evidence="13 14" key="1">
    <citation type="submission" date="2021-07" db="EMBL/GenBank/DDBJ databases">
        <title>The Aristolochia fimbriata genome: insights into angiosperm evolution, floral development and chemical biosynthesis.</title>
        <authorList>
            <person name="Jiao Y."/>
        </authorList>
    </citation>
    <scope>NUCLEOTIDE SEQUENCE [LARGE SCALE GENOMIC DNA]</scope>
    <source>
        <strain evidence="13">IBCAS-2021</strain>
        <tissue evidence="13">Leaf</tissue>
    </source>
</reference>
<dbReference type="InterPro" id="IPR000209">
    <property type="entry name" value="Peptidase_S8/S53_dom"/>
</dbReference>
<evidence type="ECO:0000256" key="7">
    <source>
        <dbReference type="PROSITE-ProRule" id="PRU01240"/>
    </source>
</evidence>
<dbReference type="FunFam" id="2.60.40.2310:FF:000001">
    <property type="entry name" value="Subtilisin-like protease SBT1.5"/>
    <property type="match status" value="1"/>
</dbReference>
<feature type="signal peptide" evidence="8">
    <location>
        <begin position="1"/>
        <end position="25"/>
    </location>
</feature>
<keyword evidence="2 7" id="KW-0645">Protease</keyword>
<evidence type="ECO:0000259" key="12">
    <source>
        <dbReference type="Pfam" id="PF17766"/>
    </source>
</evidence>
<dbReference type="Pfam" id="PF00082">
    <property type="entry name" value="Peptidase_S8"/>
    <property type="match status" value="1"/>
</dbReference>
<evidence type="ECO:0000256" key="1">
    <source>
        <dbReference type="ARBA" id="ARBA00011073"/>
    </source>
</evidence>
<dbReference type="PROSITE" id="PS00138">
    <property type="entry name" value="SUBTILASE_SER"/>
    <property type="match status" value="1"/>
</dbReference>
<dbReference type="EMBL" id="JAINDJ010000007">
    <property type="protein sequence ID" value="KAG9441195.1"/>
    <property type="molecule type" value="Genomic_DNA"/>
</dbReference>
<feature type="domain" description="Subtilisin-like protease fibronectin type-III" evidence="12">
    <location>
        <begin position="670"/>
        <end position="769"/>
    </location>
</feature>
<dbReference type="Gene3D" id="3.50.30.30">
    <property type="match status" value="1"/>
</dbReference>
<evidence type="ECO:0000256" key="8">
    <source>
        <dbReference type="SAM" id="SignalP"/>
    </source>
</evidence>
<dbReference type="InterPro" id="IPR036852">
    <property type="entry name" value="Peptidase_S8/S53_dom_sf"/>
</dbReference>
<dbReference type="InterPro" id="IPR045051">
    <property type="entry name" value="SBT"/>
</dbReference>
<dbReference type="InterPro" id="IPR034197">
    <property type="entry name" value="Peptidases_S8_3"/>
</dbReference>
<dbReference type="SUPFAM" id="SSF52743">
    <property type="entry name" value="Subtilisin-like"/>
    <property type="match status" value="1"/>
</dbReference>
<dbReference type="Pfam" id="PF05922">
    <property type="entry name" value="Inhibitor_I9"/>
    <property type="match status" value="1"/>
</dbReference>
<dbReference type="Gene3D" id="3.40.50.200">
    <property type="entry name" value="Peptidase S8/S53 domain"/>
    <property type="match status" value="1"/>
</dbReference>
<dbReference type="GO" id="GO:0004252">
    <property type="term" value="F:serine-type endopeptidase activity"/>
    <property type="evidence" value="ECO:0007669"/>
    <property type="project" value="UniProtKB-UniRule"/>
</dbReference>
<protein>
    <recommendedName>
        <fullName evidence="15">Subtilisin-like protease SBT5.3</fullName>
    </recommendedName>
</protein>
<dbReference type="Gene3D" id="3.30.70.80">
    <property type="entry name" value="Peptidase S8 propeptide/proteinase inhibitor I9"/>
    <property type="match status" value="1"/>
</dbReference>
<dbReference type="CDD" id="cd02120">
    <property type="entry name" value="PA_subtilisin_like"/>
    <property type="match status" value="1"/>
</dbReference>
<evidence type="ECO:0000256" key="5">
    <source>
        <dbReference type="ARBA" id="ARBA00022825"/>
    </source>
</evidence>
<keyword evidence="3 8" id="KW-0732">Signal</keyword>
<comment type="caution">
    <text evidence="13">The sequence shown here is derived from an EMBL/GenBank/DDBJ whole genome shotgun (WGS) entry which is preliminary data.</text>
</comment>
<accession>A0AAV7DX37</accession>
<dbReference type="InterPro" id="IPR037045">
    <property type="entry name" value="S8pro/Inhibitor_I9_sf"/>
</dbReference>
<dbReference type="FunFam" id="3.30.70.80:FF:000002">
    <property type="entry name" value="Subtilisin-like protease SBT5.3"/>
    <property type="match status" value="1"/>
</dbReference>
<dbReference type="FunFam" id="3.40.50.200:FF:000006">
    <property type="entry name" value="Subtilisin-like protease SBT1.5"/>
    <property type="match status" value="1"/>
</dbReference>
<evidence type="ECO:0000256" key="4">
    <source>
        <dbReference type="ARBA" id="ARBA00022801"/>
    </source>
</evidence>
<keyword evidence="14" id="KW-1185">Reference proteome</keyword>
<dbReference type="AlphaFoldDB" id="A0AAV7DX37"/>
<name>A0AAV7DX37_ARIFI</name>
<sequence length="774" mass="80635">MSSELELCLYWFFFLSLVNHSISSAAKNSYIVYLGAHSHGPNPSSSEFEKAADSHLDFLGAFIGSKDKARDSIFYSYTKTINGFAAVLEEGEAEEIAKHPDVVSVFPNEAVKLQTTRSWEFLGLEENGRVPSSSLWSTARYGADVIIGNLDTGVWPESESFNDEGLGDVPERWKGECQAGVTCNRKLIGARYYNKGFAVGGGATAEDDYSSVRDYNGHGTHTLSTAAGSPVAAANVFGYANGTARGGAPGARVAAYKVCYGGGACYNADILAAFDDAVHDGVDVLSVSLGGFPLPYLRDSIAVGALHAARSGVPVVASAGNDGPYAASVTNVAPWIFTVAASTMDRRIASDVVVLPGGDAGKRTFPGQSLSTAVLDPGTSYPIIYAADAKRAGVSDSEAAFCLEETLDANKTEGKIVVCLAGIGVNVASGEVVGRAGGVGMVLVEGPTQEIVAQAHLIPATAISRRDGRVLLGYVRGGNSMVAGTITRPVTEVGTTPAPVMAGFSSRGPNSVTPEILKPDITAPGVNVLAATTQGVAPTSLHNDSRRVAFSMLSGTSMSCPHVAGVVGLLKTLHPQWSPAAVRSALMTTATTRDNAGNTIQNITGSEDNPFGYGAGRVSPNAAMDPGLVYDLAPVDYLDFLCAVGYNTTQIGAFTNDSYTCDPSSINPLNFNYPSIVVPNLVGSVTISRTVKIVGSSGKYTATVEPPAGVVVSVEPESLKFETIGEEQMFNVTLQPENDGQGGGGGGGYVFGKLIWTDGQHYVRSPIVVNLEAN</sequence>
<evidence type="ECO:0000259" key="9">
    <source>
        <dbReference type="Pfam" id="PF00082"/>
    </source>
</evidence>
<feature type="active site" description="Charge relay system" evidence="6 7">
    <location>
        <position position="218"/>
    </location>
</feature>
<dbReference type="InterPro" id="IPR010259">
    <property type="entry name" value="S8pro/Inhibitor_I9"/>
</dbReference>
<dbReference type="Gene3D" id="2.60.40.2310">
    <property type="match status" value="1"/>
</dbReference>
<dbReference type="PRINTS" id="PR00723">
    <property type="entry name" value="SUBTILISIN"/>
</dbReference>
<evidence type="ECO:0000256" key="2">
    <source>
        <dbReference type="ARBA" id="ARBA00022670"/>
    </source>
</evidence>
<dbReference type="PANTHER" id="PTHR10795">
    <property type="entry name" value="PROPROTEIN CONVERTASE SUBTILISIN/KEXIN"/>
    <property type="match status" value="1"/>
</dbReference>
<comment type="similarity">
    <text evidence="1 7">Belongs to the peptidase S8 family.</text>
</comment>
<evidence type="ECO:0000313" key="14">
    <source>
        <dbReference type="Proteomes" id="UP000825729"/>
    </source>
</evidence>
<evidence type="ECO:0000313" key="13">
    <source>
        <dbReference type="EMBL" id="KAG9441195.1"/>
    </source>
</evidence>
<feature type="domain" description="Peptidase S8/S53" evidence="9">
    <location>
        <begin position="142"/>
        <end position="604"/>
    </location>
</feature>
<dbReference type="Pfam" id="PF17766">
    <property type="entry name" value="fn3_6"/>
    <property type="match status" value="1"/>
</dbReference>
<feature type="domain" description="Inhibitor I9" evidence="11">
    <location>
        <begin position="29"/>
        <end position="114"/>
    </location>
</feature>
<dbReference type="PROSITE" id="PS51892">
    <property type="entry name" value="SUBTILASE"/>
    <property type="match status" value="1"/>
</dbReference>
<evidence type="ECO:0000259" key="10">
    <source>
        <dbReference type="Pfam" id="PF02225"/>
    </source>
</evidence>
<evidence type="ECO:0000256" key="6">
    <source>
        <dbReference type="PIRSR" id="PIRSR615500-1"/>
    </source>
</evidence>
<dbReference type="InterPro" id="IPR015500">
    <property type="entry name" value="Peptidase_S8_subtilisin-rel"/>
</dbReference>
<dbReference type="Proteomes" id="UP000825729">
    <property type="component" value="Unassembled WGS sequence"/>
</dbReference>
<feature type="active site" description="Charge relay system" evidence="6 7">
    <location>
        <position position="151"/>
    </location>
</feature>
<dbReference type="GO" id="GO:0006508">
    <property type="term" value="P:proteolysis"/>
    <property type="evidence" value="ECO:0007669"/>
    <property type="project" value="UniProtKB-KW"/>
</dbReference>
<proteinExistence type="inferred from homology"/>
<dbReference type="CDD" id="cd04852">
    <property type="entry name" value="Peptidases_S8_3"/>
    <property type="match status" value="1"/>
</dbReference>